<evidence type="ECO:0000313" key="3">
    <source>
        <dbReference type="Proteomes" id="UP000887574"/>
    </source>
</evidence>
<dbReference type="Proteomes" id="UP000887574">
    <property type="component" value="Unplaced"/>
</dbReference>
<dbReference type="WBParaSite" id="jg23137">
    <property type="protein sequence ID" value="jg23137"/>
    <property type="gene ID" value="jg23137"/>
</dbReference>
<evidence type="ECO:0000313" key="4">
    <source>
        <dbReference type="WBParaSite" id="jg23137"/>
    </source>
</evidence>
<keyword evidence="2" id="KW-0732">Signal</keyword>
<name>A0A915DUN8_9BILA</name>
<feature type="region of interest" description="Disordered" evidence="1">
    <location>
        <begin position="27"/>
        <end position="53"/>
    </location>
</feature>
<sequence>MNQTTFVVIALFACICANLNSANGGPEMPAIPENDEKSVVSQEGQDGQDGPSMMVQEANTLANVAQESNEADKITKQKKMKLTQNNAIELPPFIPQSSMVNEEDLDSFDELSLSNSVELKPTGLQEIQNAKKLNEPKPAAVSAISSGRIATTQESRISEFDKGREEVSAEITDKFGQAENTPISRPIHLVSSSKTDCFIMMYSNSLVR</sequence>
<keyword evidence="3" id="KW-1185">Reference proteome</keyword>
<evidence type="ECO:0000256" key="1">
    <source>
        <dbReference type="SAM" id="MobiDB-lite"/>
    </source>
</evidence>
<accession>A0A915DUN8</accession>
<evidence type="ECO:0000256" key="2">
    <source>
        <dbReference type="SAM" id="SignalP"/>
    </source>
</evidence>
<protein>
    <submittedName>
        <fullName evidence="4">Uncharacterized protein</fullName>
    </submittedName>
</protein>
<feature type="chain" id="PRO_5037824656" evidence="2">
    <location>
        <begin position="25"/>
        <end position="208"/>
    </location>
</feature>
<proteinExistence type="predicted"/>
<feature type="signal peptide" evidence="2">
    <location>
        <begin position="1"/>
        <end position="24"/>
    </location>
</feature>
<reference evidence="4" key="1">
    <citation type="submission" date="2022-11" db="UniProtKB">
        <authorList>
            <consortium name="WormBaseParasite"/>
        </authorList>
    </citation>
    <scope>IDENTIFICATION</scope>
</reference>
<organism evidence="3 4">
    <name type="scientific">Ditylenchus dipsaci</name>
    <dbReference type="NCBI Taxonomy" id="166011"/>
    <lineage>
        <taxon>Eukaryota</taxon>
        <taxon>Metazoa</taxon>
        <taxon>Ecdysozoa</taxon>
        <taxon>Nematoda</taxon>
        <taxon>Chromadorea</taxon>
        <taxon>Rhabditida</taxon>
        <taxon>Tylenchina</taxon>
        <taxon>Tylenchomorpha</taxon>
        <taxon>Sphaerularioidea</taxon>
        <taxon>Anguinidae</taxon>
        <taxon>Anguininae</taxon>
        <taxon>Ditylenchus</taxon>
    </lineage>
</organism>
<dbReference type="AlphaFoldDB" id="A0A915DUN8"/>